<evidence type="ECO:0000313" key="3">
    <source>
        <dbReference type="Proteomes" id="UP001157091"/>
    </source>
</evidence>
<comment type="caution">
    <text evidence="2">The sequence shown here is derived from an EMBL/GenBank/DDBJ whole genome shotgun (WGS) entry which is preliminary data.</text>
</comment>
<dbReference type="Proteomes" id="UP001157091">
    <property type="component" value="Unassembled WGS sequence"/>
</dbReference>
<protein>
    <submittedName>
        <fullName evidence="2">Uncharacterized protein</fullName>
    </submittedName>
</protein>
<sequence length="136" mass="13476">MLVGEALGLDVPRTVEVALDEALAATERCGGLADRGVVQLVDLVLGAGDLEAAPAAAERGLDGDGEPVLGGEGADLRGALDRVGRPGDEGAPARCAMWRALTLSPSDAIAAGGGPTQTSPASITACANSAFSDRKP</sequence>
<accession>A0ABQ6HWD3</accession>
<name>A0ABQ6HWD3_9MICO</name>
<organism evidence="2 3">
    <name type="scientific">Luteimicrobium album</name>
    <dbReference type="NCBI Taxonomy" id="1054550"/>
    <lineage>
        <taxon>Bacteria</taxon>
        <taxon>Bacillati</taxon>
        <taxon>Actinomycetota</taxon>
        <taxon>Actinomycetes</taxon>
        <taxon>Micrococcales</taxon>
        <taxon>Luteimicrobium</taxon>
    </lineage>
</organism>
<feature type="region of interest" description="Disordered" evidence="1">
    <location>
        <begin position="57"/>
        <end position="89"/>
    </location>
</feature>
<evidence type="ECO:0000256" key="1">
    <source>
        <dbReference type="SAM" id="MobiDB-lite"/>
    </source>
</evidence>
<reference evidence="3" key="1">
    <citation type="journal article" date="2019" name="Int. J. Syst. Evol. Microbiol.">
        <title>The Global Catalogue of Microorganisms (GCM) 10K type strain sequencing project: providing services to taxonomists for standard genome sequencing and annotation.</title>
        <authorList>
            <consortium name="The Broad Institute Genomics Platform"/>
            <consortium name="The Broad Institute Genome Sequencing Center for Infectious Disease"/>
            <person name="Wu L."/>
            <person name="Ma J."/>
        </authorList>
    </citation>
    <scope>NUCLEOTIDE SEQUENCE [LARGE SCALE GENOMIC DNA]</scope>
    <source>
        <strain evidence="3">NBRC 106348</strain>
    </source>
</reference>
<evidence type="ECO:0000313" key="2">
    <source>
        <dbReference type="EMBL" id="GMA22336.1"/>
    </source>
</evidence>
<keyword evidence="3" id="KW-1185">Reference proteome</keyword>
<gene>
    <name evidence="2" type="ORF">GCM10025864_00950</name>
</gene>
<proteinExistence type="predicted"/>
<dbReference type="EMBL" id="BSUK01000001">
    <property type="protein sequence ID" value="GMA22336.1"/>
    <property type="molecule type" value="Genomic_DNA"/>
</dbReference>
<feature type="compositionally biased region" description="Basic and acidic residues" evidence="1">
    <location>
        <begin position="74"/>
        <end position="88"/>
    </location>
</feature>